<name>A0A2D2W767_9CAUD</name>
<protein>
    <submittedName>
        <fullName evidence="2">Uncharacterized protein</fullName>
    </submittedName>
</protein>
<keyword evidence="3" id="KW-1185">Reference proteome</keyword>
<evidence type="ECO:0000256" key="1">
    <source>
        <dbReference type="SAM" id="Coils"/>
    </source>
</evidence>
<dbReference type="Proteomes" id="UP000240663">
    <property type="component" value="Segment"/>
</dbReference>
<reference evidence="2 3" key="1">
    <citation type="submission" date="2017-09" db="EMBL/GenBank/DDBJ databases">
        <title>Complete genome sequence of bacteriophage (DU_PP_V) infecting Pectobacterium spp.</title>
        <authorList>
            <person name="Park T.-H."/>
        </authorList>
    </citation>
    <scope>NUCLEOTIDE SEQUENCE [LARGE SCALE GENOMIC DNA]</scope>
</reference>
<gene>
    <name evidence="2" type="ORF">P13BB106kb_p046</name>
</gene>
<evidence type="ECO:0000313" key="2">
    <source>
        <dbReference type="EMBL" id="ATS94030.1"/>
    </source>
</evidence>
<proteinExistence type="predicted"/>
<keyword evidence="1" id="KW-0175">Coiled coil</keyword>
<sequence>MTTYINASTDDLIFELNQRGFVVESDPSSAQFNLLREEEKEINIKIANLELRATEIRKEYQSICQHSFGESRYSDGWDGYSRVTITETESKICKKCGYIHTREFEVSH</sequence>
<organism evidence="2 3">
    <name type="scientific">Pectobacterium phage DU_PP_V</name>
    <dbReference type="NCBI Taxonomy" id="2041492"/>
    <lineage>
        <taxon>Viruses</taxon>
        <taxon>Duplodnaviria</taxon>
        <taxon>Heunggongvirae</taxon>
        <taxon>Uroviricota</taxon>
        <taxon>Caudoviricetes</taxon>
        <taxon>Demerecviridae</taxon>
        <taxon>Mccorquodalevirinae</taxon>
        <taxon>Hongcheonvirus</taxon>
        <taxon>Hongcheonvirus DUPPV</taxon>
    </lineage>
</organism>
<feature type="coiled-coil region" evidence="1">
    <location>
        <begin position="32"/>
        <end position="59"/>
    </location>
</feature>
<evidence type="ECO:0000313" key="3">
    <source>
        <dbReference type="Proteomes" id="UP000240663"/>
    </source>
</evidence>
<accession>A0A2D2W767</accession>
<dbReference type="EMBL" id="MF979564">
    <property type="protein sequence ID" value="ATS94030.1"/>
    <property type="molecule type" value="Genomic_DNA"/>
</dbReference>